<name>A0A9Q3HVQ4_9BASI</name>
<comment type="caution">
    <text evidence="1">The sequence shown here is derived from an EMBL/GenBank/DDBJ whole genome shotgun (WGS) entry which is preliminary data.</text>
</comment>
<accession>A0A9Q3HVQ4</accession>
<evidence type="ECO:0000313" key="2">
    <source>
        <dbReference type="Proteomes" id="UP000765509"/>
    </source>
</evidence>
<dbReference type="Proteomes" id="UP000765509">
    <property type="component" value="Unassembled WGS sequence"/>
</dbReference>
<gene>
    <name evidence="1" type="ORF">O181_056504</name>
</gene>
<protein>
    <recommendedName>
        <fullName evidence="3">Transposable element Tc3 transposase</fullName>
    </recommendedName>
</protein>
<evidence type="ECO:0008006" key="3">
    <source>
        <dbReference type="Google" id="ProtNLM"/>
    </source>
</evidence>
<sequence>MSHTCRIGGYNSKGDFKSYCQQRNPQPWQTIVCGTQKTLPMTSRSCSLLGICSEASCVESPSMGRIIWTNECSFELGKKSDQVQVWQTPNKKYDLANLQVNHQSGHRSIMIWACFIGSTKGPLVFLNGPLNAAAFIEQVYDPALLPFLNQMANAPYIQGRQNITMMEDGAPIHTARL</sequence>
<dbReference type="InterPro" id="IPR036397">
    <property type="entry name" value="RNaseH_sf"/>
</dbReference>
<dbReference type="GO" id="GO:0003676">
    <property type="term" value="F:nucleic acid binding"/>
    <property type="evidence" value="ECO:0007669"/>
    <property type="project" value="InterPro"/>
</dbReference>
<keyword evidence="2" id="KW-1185">Reference proteome</keyword>
<proteinExistence type="predicted"/>
<evidence type="ECO:0000313" key="1">
    <source>
        <dbReference type="EMBL" id="MBW0516789.1"/>
    </source>
</evidence>
<dbReference type="Gene3D" id="3.30.420.10">
    <property type="entry name" value="Ribonuclease H-like superfamily/Ribonuclease H"/>
    <property type="match status" value="1"/>
</dbReference>
<organism evidence="1 2">
    <name type="scientific">Austropuccinia psidii MF-1</name>
    <dbReference type="NCBI Taxonomy" id="1389203"/>
    <lineage>
        <taxon>Eukaryota</taxon>
        <taxon>Fungi</taxon>
        <taxon>Dikarya</taxon>
        <taxon>Basidiomycota</taxon>
        <taxon>Pucciniomycotina</taxon>
        <taxon>Pucciniomycetes</taxon>
        <taxon>Pucciniales</taxon>
        <taxon>Sphaerophragmiaceae</taxon>
        <taxon>Austropuccinia</taxon>
    </lineage>
</organism>
<reference evidence="1" key="1">
    <citation type="submission" date="2021-03" db="EMBL/GenBank/DDBJ databases">
        <title>Draft genome sequence of rust myrtle Austropuccinia psidii MF-1, a brazilian biotype.</title>
        <authorList>
            <person name="Quecine M.C."/>
            <person name="Pachon D.M.R."/>
            <person name="Bonatelli M.L."/>
            <person name="Correr F.H."/>
            <person name="Franceschini L.M."/>
            <person name="Leite T.F."/>
            <person name="Margarido G.R.A."/>
            <person name="Almeida C.A."/>
            <person name="Ferrarezi J.A."/>
            <person name="Labate C.A."/>
        </authorList>
    </citation>
    <scope>NUCLEOTIDE SEQUENCE</scope>
    <source>
        <strain evidence="1">MF-1</strain>
    </source>
</reference>
<dbReference type="EMBL" id="AVOT02025486">
    <property type="protein sequence ID" value="MBW0516789.1"/>
    <property type="molecule type" value="Genomic_DNA"/>
</dbReference>
<dbReference type="AlphaFoldDB" id="A0A9Q3HVQ4"/>